<dbReference type="EMBL" id="APPN01000018">
    <property type="protein sequence ID" value="ENV35546.1"/>
    <property type="molecule type" value="Genomic_DNA"/>
</dbReference>
<dbReference type="PATRIC" id="fig|1120926.3.peg.215"/>
<evidence type="ECO:0000313" key="7">
    <source>
        <dbReference type="EMBL" id="ENV35546.1"/>
    </source>
</evidence>
<evidence type="ECO:0000313" key="8">
    <source>
        <dbReference type="Proteomes" id="UP000013117"/>
    </source>
</evidence>
<feature type="transmembrane region" description="Helical" evidence="6">
    <location>
        <begin position="299"/>
        <end position="320"/>
    </location>
</feature>
<feature type="transmembrane region" description="Helical" evidence="6">
    <location>
        <begin position="216"/>
        <end position="240"/>
    </location>
</feature>
<feature type="transmembrane region" description="Helical" evidence="6">
    <location>
        <begin position="17"/>
        <end position="39"/>
    </location>
</feature>
<dbReference type="STRING" id="202952.GCA_000747725_01532"/>
<feature type="transmembrane region" description="Helical" evidence="6">
    <location>
        <begin position="246"/>
        <end position="268"/>
    </location>
</feature>
<dbReference type="NCBIfam" id="TIGR03718">
    <property type="entry name" value="R_switched_Alx"/>
    <property type="match status" value="1"/>
</dbReference>
<keyword evidence="4 6" id="KW-1133">Transmembrane helix</keyword>
<dbReference type="HOGENOM" id="CLU_045644_1_2_6"/>
<evidence type="ECO:0000256" key="1">
    <source>
        <dbReference type="ARBA" id="ARBA00004141"/>
    </source>
</evidence>
<evidence type="ECO:0000256" key="2">
    <source>
        <dbReference type="ARBA" id="ARBA00007511"/>
    </source>
</evidence>
<proteinExistence type="inferred from homology"/>
<feature type="transmembrane region" description="Helical" evidence="6">
    <location>
        <begin position="51"/>
        <end position="73"/>
    </location>
</feature>
<comment type="similarity">
    <text evidence="2">Belongs to the TerC family.</text>
</comment>
<evidence type="ECO:0008006" key="9">
    <source>
        <dbReference type="Google" id="ProtNLM"/>
    </source>
</evidence>
<gene>
    <name evidence="7" type="ORF">F960_00228</name>
</gene>
<dbReference type="eggNOG" id="COG0861">
    <property type="taxonomic scope" value="Bacteria"/>
</dbReference>
<feature type="transmembrane region" description="Helical" evidence="6">
    <location>
        <begin position="152"/>
        <end position="169"/>
    </location>
</feature>
<evidence type="ECO:0000256" key="6">
    <source>
        <dbReference type="SAM" id="Phobius"/>
    </source>
</evidence>
<evidence type="ECO:0000256" key="3">
    <source>
        <dbReference type="ARBA" id="ARBA00022692"/>
    </source>
</evidence>
<name>N8YFU6_9GAMM</name>
<comment type="caution">
    <text evidence="7">The sequence shown here is derived from an EMBL/GenBank/DDBJ whole genome shotgun (WGS) entry which is preliminary data.</text>
</comment>
<sequence>MAKLSDEEDKVDSIGNFWLYAVFFSIVAVMLAIDFLGFKQQKDQPVSLKKAAGWSIAWVTVAMLFAAGLWYYLQQTVGLAIANQKTLEYISGYLLEKSLAIDNVFVWLMIFAAFAIPPVLQRKLLLYGVLGAIILRTIFIFIGAWFVQEFSWILYIFGAFLVYTGIKFLKGQDDENPNIEDMKLLKWLRRHIRISPRFNADKFFVRENGILFATPLLLVLILVEASDVIFAVDSIPAIFAVTSDPFIVLTANLMAILGLRAMFFLLAGAASKMHYLPYGLGIILLFIGGKMLLLDVFHMPIWISLSFIVIVLAITAWLSIRYNNKNQSIENS</sequence>
<feature type="transmembrane region" description="Helical" evidence="6">
    <location>
        <begin position="99"/>
        <end position="117"/>
    </location>
</feature>
<dbReference type="Proteomes" id="UP000013117">
    <property type="component" value="Unassembled WGS sequence"/>
</dbReference>
<feature type="transmembrane region" description="Helical" evidence="6">
    <location>
        <begin position="124"/>
        <end position="146"/>
    </location>
</feature>
<evidence type="ECO:0000256" key="4">
    <source>
        <dbReference type="ARBA" id="ARBA00022989"/>
    </source>
</evidence>
<dbReference type="InterPro" id="IPR005496">
    <property type="entry name" value="Integral_membrane_TerC"/>
</dbReference>
<dbReference type="PANTHER" id="PTHR30238:SF0">
    <property type="entry name" value="THYLAKOID MEMBRANE PROTEIN TERC, CHLOROPLASTIC"/>
    <property type="match status" value="1"/>
</dbReference>
<keyword evidence="8" id="KW-1185">Reference proteome</keyword>
<dbReference type="PANTHER" id="PTHR30238">
    <property type="entry name" value="MEMBRANE BOUND PREDICTED REDOX MODULATOR"/>
    <property type="match status" value="1"/>
</dbReference>
<accession>N8YFU6</accession>
<dbReference type="InterPro" id="IPR022369">
    <property type="entry name" value="Integral_membrane_TerC_rswitch"/>
</dbReference>
<feature type="transmembrane region" description="Helical" evidence="6">
    <location>
        <begin position="275"/>
        <end position="293"/>
    </location>
</feature>
<keyword evidence="5 6" id="KW-0472">Membrane</keyword>
<comment type="subcellular location">
    <subcellularLocation>
        <location evidence="1">Membrane</location>
        <topology evidence="1">Multi-pass membrane protein</topology>
    </subcellularLocation>
</comment>
<organism evidence="7 8">
    <name type="scientific">Acinetobacter gerneri DSM 14967 = CIP 107464 = MTCC 9824</name>
    <dbReference type="NCBI Taxonomy" id="1120926"/>
    <lineage>
        <taxon>Bacteria</taxon>
        <taxon>Pseudomonadati</taxon>
        <taxon>Pseudomonadota</taxon>
        <taxon>Gammaproteobacteria</taxon>
        <taxon>Moraxellales</taxon>
        <taxon>Moraxellaceae</taxon>
        <taxon>Acinetobacter</taxon>
    </lineage>
</organism>
<dbReference type="Pfam" id="PF03741">
    <property type="entry name" value="TerC"/>
    <property type="match status" value="1"/>
</dbReference>
<evidence type="ECO:0000256" key="5">
    <source>
        <dbReference type="ARBA" id="ARBA00023136"/>
    </source>
</evidence>
<protein>
    <recommendedName>
        <fullName evidence="9">TerC family integral membrane protein</fullName>
    </recommendedName>
</protein>
<reference evidence="7 8" key="1">
    <citation type="submission" date="2013-02" db="EMBL/GenBank/DDBJ databases">
        <title>The Genome Sequence of Acinetobacter gerneri CIP 107464.</title>
        <authorList>
            <consortium name="The Broad Institute Genome Sequencing Platform"/>
            <consortium name="The Broad Institute Genome Sequencing Center for Infectious Disease"/>
            <person name="Cerqueira G."/>
            <person name="Feldgarden M."/>
            <person name="Courvalin P."/>
            <person name="Perichon B."/>
            <person name="Grillot-Courvalin C."/>
            <person name="Clermont D."/>
            <person name="Rocha E."/>
            <person name="Yoon E.-J."/>
            <person name="Nemec A."/>
            <person name="Walker B."/>
            <person name="Young S.K."/>
            <person name="Zeng Q."/>
            <person name="Gargeya S."/>
            <person name="Fitzgerald M."/>
            <person name="Haas B."/>
            <person name="Abouelleil A."/>
            <person name="Alvarado L."/>
            <person name="Arachchi H.M."/>
            <person name="Berlin A.M."/>
            <person name="Chapman S.B."/>
            <person name="Dewar J."/>
            <person name="Goldberg J."/>
            <person name="Griggs A."/>
            <person name="Gujja S."/>
            <person name="Hansen M."/>
            <person name="Howarth C."/>
            <person name="Imamovic A."/>
            <person name="Larimer J."/>
            <person name="McCowan C."/>
            <person name="Murphy C."/>
            <person name="Neiman D."/>
            <person name="Pearson M."/>
            <person name="Priest M."/>
            <person name="Roberts A."/>
            <person name="Saif S."/>
            <person name="Shea T."/>
            <person name="Sisk P."/>
            <person name="Sykes S."/>
            <person name="Wortman J."/>
            <person name="Nusbaum C."/>
            <person name="Birren B."/>
        </authorList>
    </citation>
    <scope>NUCLEOTIDE SEQUENCE [LARGE SCALE GENOMIC DNA]</scope>
    <source>
        <strain evidence="7 8">CIP 107464</strain>
    </source>
</reference>
<keyword evidence="3 6" id="KW-0812">Transmembrane</keyword>
<dbReference type="GO" id="GO:0016020">
    <property type="term" value="C:membrane"/>
    <property type="evidence" value="ECO:0007669"/>
    <property type="project" value="UniProtKB-SubCell"/>
</dbReference>
<dbReference type="AlphaFoldDB" id="N8YFU6"/>